<keyword evidence="6" id="KW-0051">Antiviral defense</keyword>
<dbReference type="SUPFAM" id="SSF143430">
    <property type="entry name" value="TTP0101/SSO1404-like"/>
    <property type="match status" value="1"/>
</dbReference>
<evidence type="ECO:0000256" key="1">
    <source>
        <dbReference type="ARBA" id="ARBA00022722"/>
    </source>
</evidence>
<evidence type="ECO:0000256" key="2">
    <source>
        <dbReference type="ARBA" id="ARBA00022723"/>
    </source>
</evidence>
<dbReference type="STRING" id="1801774.A3A05_02085"/>
<keyword evidence="7" id="KW-0812">Transmembrane</keyword>
<keyword evidence="7" id="KW-0472">Membrane</keyword>
<dbReference type="NCBIfam" id="TIGR01573">
    <property type="entry name" value="cas2"/>
    <property type="match status" value="1"/>
</dbReference>
<dbReference type="GO" id="GO:0006351">
    <property type="term" value="P:DNA-templated transcription"/>
    <property type="evidence" value="ECO:0007669"/>
    <property type="project" value="TreeGrafter"/>
</dbReference>
<dbReference type="PANTHER" id="PTHR30319:SF1">
    <property type="entry name" value="TRANSCRIPTIONAL REPRESSOR PAAX"/>
    <property type="match status" value="1"/>
</dbReference>
<dbReference type="Gene3D" id="3.30.70.2650">
    <property type="match status" value="1"/>
</dbReference>
<evidence type="ECO:0000313" key="10">
    <source>
        <dbReference type="Proteomes" id="UP000176187"/>
    </source>
</evidence>
<dbReference type="InterPro" id="IPR048846">
    <property type="entry name" value="PaaX-like_central"/>
</dbReference>
<dbReference type="GO" id="GO:0004521">
    <property type="term" value="F:RNA endonuclease activity"/>
    <property type="evidence" value="ECO:0007669"/>
    <property type="project" value="InterPro"/>
</dbReference>
<reference evidence="9 10" key="1">
    <citation type="journal article" date="2016" name="Nat. Commun.">
        <title>Thousands of microbial genomes shed light on interconnected biogeochemical processes in an aquifer system.</title>
        <authorList>
            <person name="Anantharaman K."/>
            <person name="Brown C.T."/>
            <person name="Hug L.A."/>
            <person name="Sharon I."/>
            <person name="Castelle C.J."/>
            <person name="Probst A.J."/>
            <person name="Thomas B.C."/>
            <person name="Singh A."/>
            <person name="Wilkins M.J."/>
            <person name="Karaoz U."/>
            <person name="Brodie E.L."/>
            <person name="Williams K.H."/>
            <person name="Hubbard S.S."/>
            <person name="Banfield J.F."/>
        </authorList>
    </citation>
    <scope>NUCLEOTIDE SEQUENCE [LARGE SCALE GENOMIC DNA]</scope>
</reference>
<dbReference type="PANTHER" id="PTHR30319">
    <property type="entry name" value="PHENYLACETIC ACID REGULATOR-RELATED TRANSCRIPTIONAL REPRESSOR"/>
    <property type="match status" value="1"/>
</dbReference>
<name>A0A1F6WW69_9BACT</name>
<dbReference type="Pfam" id="PF20803">
    <property type="entry name" value="PaaX_M"/>
    <property type="match status" value="1"/>
</dbReference>
<keyword evidence="7" id="KW-1133">Transmembrane helix</keyword>
<keyword evidence="2" id="KW-0479">Metal-binding</keyword>
<evidence type="ECO:0000256" key="4">
    <source>
        <dbReference type="ARBA" id="ARBA00022801"/>
    </source>
</evidence>
<sequence>MGKMERESSKRTHRTNLQKTILSVIFAVGGLSVALVAPKMTKILAKFEPDFLKSKFQKYSFNRSFARLKGAGLIFFEKTAKGNFVRLTPKGEAKLRRLEFLNYKIKKPKHWDGKWRILAFDIKEERKSVRNKVRHTLSQIGFVRLQDSVWVYPYDCEDLIMLLKADFKIGRDLIYIIADSIENDKNLRNAFSLSKMN</sequence>
<dbReference type="EMBL" id="MFUY01000014">
    <property type="protein sequence ID" value="OGI86131.1"/>
    <property type="molecule type" value="Genomic_DNA"/>
</dbReference>
<evidence type="ECO:0000256" key="6">
    <source>
        <dbReference type="ARBA" id="ARBA00023118"/>
    </source>
</evidence>
<feature type="transmembrane region" description="Helical" evidence="7">
    <location>
        <begin position="20"/>
        <end position="37"/>
    </location>
</feature>
<evidence type="ECO:0000256" key="7">
    <source>
        <dbReference type="SAM" id="Phobius"/>
    </source>
</evidence>
<evidence type="ECO:0000256" key="5">
    <source>
        <dbReference type="ARBA" id="ARBA00022842"/>
    </source>
</evidence>
<feature type="domain" description="Transcriptional repressor PaaX-like central Cas2-like" evidence="8">
    <location>
        <begin position="109"/>
        <end position="186"/>
    </location>
</feature>
<dbReference type="AlphaFoldDB" id="A0A1F6WW69"/>
<keyword evidence="5" id="KW-0460">Magnesium</keyword>
<dbReference type="GO" id="GO:0043571">
    <property type="term" value="P:maintenance of CRISPR repeat elements"/>
    <property type="evidence" value="ECO:0007669"/>
    <property type="project" value="InterPro"/>
</dbReference>
<dbReference type="Proteomes" id="UP000176187">
    <property type="component" value="Unassembled WGS sequence"/>
</dbReference>
<comment type="caution">
    <text evidence="9">The sequence shown here is derived from an EMBL/GenBank/DDBJ whole genome shotgun (WGS) entry which is preliminary data.</text>
</comment>
<evidence type="ECO:0000313" key="9">
    <source>
        <dbReference type="EMBL" id="OGI86131.1"/>
    </source>
</evidence>
<protein>
    <submittedName>
        <fullName evidence="9">CRISPR-associated endonuclease Cas2</fullName>
    </submittedName>
</protein>
<accession>A0A1F6WW69</accession>
<keyword evidence="1" id="KW-0540">Nuclease</keyword>
<gene>
    <name evidence="9" type="ORF">A3A05_02085</name>
</gene>
<organism evidence="9 10">
    <name type="scientific">Candidatus Nomurabacteria bacterium RIFCSPLOWO2_01_FULL_41_12</name>
    <dbReference type="NCBI Taxonomy" id="1801774"/>
    <lineage>
        <taxon>Bacteria</taxon>
        <taxon>Candidatus Nomuraibacteriota</taxon>
    </lineage>
</organism>
<evidence type="ECO:0000259" key="8">
    <source>
        <dbReference type="Pfam" id="PF20803"/>
    </source>
</evidence>
<evidence type="ECO:0000256" key="3">
    <source>
        <dbReference type="ARBA" id="ARBA00022759"/>
    </source>
</evidence>
<proteinExistence type="predicted"/>
<keyword evidence="4" id="KW-0378">Hydrolase</keyword>
<dbReference type="InterPro" id="IPR021127">
    <property type="entry name" value="CRISPR_associated_Cas2"/>
</dbReference>
<keyword evidence="3 9" id="KW-0255">Endonuclease</keyword>